<evidence type="ECO:0000313" key="3">
    <source>
        <dbReference type="EMBL" id="QIN94015.1"/>
    </source>
</evidence>
<protein>
    <submittedName>
        <fullName evidence="3">Capsid maturation protease</fullName>
    </submittedName>
</protein>
<reference evidence="3 4" key="1">
    <citation type="submission" date="2020-02" db="EMBL/GenBank/DDBJ databases">
        <authorList>
            <person name="Bullock J.N."/>
            <person name="Barnes M.L."/>
            <person name="Kankolongo K.M."/>
            <person name="Dejene B.A."/>
            <person name="Lindsay P.E."/>
            <person name="Bhuiyan S."/>
            <person name="Nayek S."/>
            <person name="Hughes L.E."/>
            <person name="Garlena R.A."/>
            <person name="Russell D.A."/>
            <person name="Pope W.H."/>
            <person name="Jacobs-Sera D."/>
            <person name="Hatfull G.F."/>
        </authorList>
    </citation>
    <scope>NUCLEOTIDE SEQUENCE [LARGE SCALE GENOMIC DNA]</scope>
</reference>
<feature type="region of interest" description="Disordered" evidence="1">
    <location>
        <begin position="266"/>
        <end position="333"/>
    </location>
</feature>
<evidence type="ECO:0000313" key="4">
    <source>
        <dbReference type="Proteomes" id="UP000501266"/>
    </source>
</evidence>
<keyword evidence="3" id="KW-0645">Protease</keyword>
<feature type="domain" description="Phage-like element PBSX protein XkdF" evidence="2">
    <location>
        <begin position="21"/>
        <end position="125"/>
    </location>
</feature>
<feature type="region of interest" description="Disordered" evidence="1">
    <location>
        <begin position="404"/>
        <end position="445"/>
    </location>
</feature>
<name>A0A6G8R1D5_9CAUD</name>
<dbReference type="GeneID" id="77927859"/>
<dbReference type="InterPro" id="IPR027924">
    <property type="entry name" value="XkdF"/>
</dbReference>
<keyword evidence="4" id="KW-1185">Reference proteome</keyword>
<keyword evidence="3" id="KW-0378">Hydrolase</keyword>
<dbReference type="Proteomes" id="UP000501266">
    <property type="component" value="Segment"/>
</dbReference>
<dbReference type="KEGG" id="vg:77927859"/>
<evidence type="ECO:0000256" key="1">
    <source>
        <dbReference type="SAM" id="MobiDB-lite"/>
    </source>
</evidence>
<feature type="compositionally biased region" description="Acidic residues" evidence="1">
    <location>
        <begin position="307"/>
        <end position="319"/>
    </location>
</feature>
<feature type="compositionally biased region" description="Basic and acidic residues" evidence="1">
    <location>
        <begin position="404"/>
        <end position="415"/>
    </location>
</feature>
<dbReference type="EMBL" id="MT024865">
    <property type="protein sequence ID" value="QIN94015.1"/>
    <property type="molecule type" value="Genomic_DNA"/>
</dbReference>
<gene>
    <name evidence="3" type="primary">22</name>
    <name evidence="3" type="ORF">SEA_WAKANDA_22</name>
</gene>
<accession>A0A6G8R1D5</accession>
<organism evidence="3 4">
    <name type="scientific">Streptomyces phage Wakanda</name>
    <dbReference type="NCBI Taxonomy" id="2713267"/>
    <lineage>
        <taxon>Viruses</taxon>
        <taxon>Duplodnaviria</taxon>
        <taxon>Heunggongvirae</taxon>
        <taxon>Uroviricota</taxon>
        <taxon>Caudoviricetes</taxon>
        <taxon>Stanwilliamsviridae</taxon>
        <taxon>Loccivirinae</taxon>
        <taxon>Wakandavirus</taxon>
        <taxon>Wakandavirus wakanda</taxon>
    </lineage>
</organism>
<dbReference type="GO" id="GO:0008233">
    <property type="term" value="F:peptidase activity"/>
    <property type="evidence" value="ECO:0007669"/>
    <property type="project" value="UniProtKB-KW"/>
</dbReference>
<evidence type="ECO:0000259" key="2">
    <source>
        <dbReference type="Pfam" id="PF14550"/>
    </source>
</evidence>
<dbReference type="GO" id="GO:0006508">
    <property type="term" value="P:proteolysis"/>
    <property type="evidence" value="ECO:0007669"/>
    <property type="project" value="UniProtKB-KW"/>
</dbReference>
<dbReference type="Pfam" id="PF14550">
    <property type="entry name" value="Peptidase_S78_2"/>
    <property type="match status" value="1"/>
</dbReference>
<dbReference type="GO" id="GO:0046797">
    <property type="term" value="P:viral procapsid maturation"/>
    <property type="evidence" value="ECO:0007669"/>
    <property type="project" value="UniProtKB-KW"/>
</dbReference>
<dbReference type="RefSeq" id="YP_010652105.1">
    <property type="nucleotide sequence ID" value="NC_070785.1"/>
</dbReference>
<sequence>MEIKKAQWATDGDTVRLSMPLSKVDKENRLVSGWASLDNADSQGDVVLKEANAKAFSRFRGNIREMHQPIAVGRMVDFKEDSYFDPETQKFYNGIFVTVYVSKGAQDTWEKVLDGTLQGFSIGGSILDSETQWVKDANATIRFVKDYELIELSLVDSPANQLANVFSITKSADGGQVMKGMVAETRSENVFWCEDDGIAKTSSDEAVACGNCGSAMQNIGWFEYDGDEDKTEKVTAIIANRNGSQEPIEKQADPATNEGGVIVAEENKTTETEVEAGSTAPVVDEVAEEGQAESNVESSNETVAENAEVEAAVEEQSAETEEKATDNSEVQVDEPDFAKMFGDLQKAIESGLEKNAAQADEAIAKATELFESKVNELVEKHTELTNKFESLKSDLGTVEKRLEGVEGETAMKKSGDLGGSTEDTLQKSKGSKWGGRFLGLSDLHE</sequence>
<proteinExistence type="predicted"/>